<feature type="repeat" description="WD" evidence="3">
    <location>
        <begin position="223"/>
        <end position="266"/>
    </location>
</feature>
<reference evidence="4" key="1">
    <citation type="submission" date="2020-12" db="EMBL/GenBank/DDBJ databases">
        <title>Metabolic potential, ecology and presence of endohyphal bacteria is reflected in genomic diversity of Mucoromycotina.</title>
        <authorList>
            <person name="Muszewska A."/>
            <person name="Okrasinska A."/>
            <person name="Steczkiewicz K."/>
            <person name="Drgas O."/>
            <person name="Orlowska M."/>
            <person name="Perlinska-Lenart U."/>
            <person name="Aleksandrzak-Piekarczyk T."/>
            <person name="Szatraj K."/>
            <person name="Zielenkiewicz U."/>
            <person name="Pilsyk S."/>
            <person name="Malc E."/>
            <person name="Mieczkowski P."/>
            <person name="Kruszewska J.S."/>
            <person name="Biernat P."/>
            <person name="Pawlowska J."/>
        </authorList>
    </citation>
    <scope>NUCLEOTIDE SEQUENCE</scope>
    <source>
        <strain evidence="4">CBS 226.32</strain>
    </source>
</reference>
<dbReference type="PRINTS" id="PR00320">
    <property type="entry name" value="GPROTEINBRPT"/>
</dbReference>
<evidence type="ECO:0000256" key="1">
    <source>
        <dbReference type="ARBA" id="ARBA00022574"/>
    </source>
</evidence>
<evidence type="ECO:0008006" key="6">
    <source>
        <dbReference type="Google" id="ProtNLM"/>
    </source>
</evidence>
<proteinExistence type="predicted"/>
<dbReference type="InterPro" id="IPR015943">
    <property type="entry name" value="WD40/YVTN_repeat-like_dom_sf"/>
</dbReference>
<dbReference type="InterPro" id="IPR020472">
    <property type="entry name" value="WD40_PAC1"/>
</dbReference>
<dbReference type="InterPro" id="IPR001680">
    <property type="entry name" value="WD40_rpt"/>
</dbReference>
<dbReference type="PROSITE" id="PS50082">
    <property type="entry name" value="WD_REPEATS_2"/>
    <property type="match status" value="6"/>
</dbReference>
<dbReference type="PANTHER" id="PTHR44090:SF1">
    <property type="entry name" value="SUPERKILLER COMPLEX PROTEIN 8"/>
    <property type="match status" value="1"/>
</dbReference>
<dbReference type="SUPFAM" id="SSF50978">
    <property type="entry name" value="WD40 repeat-like"/>
    <property type="match status" value="1"/>
</dbReference>
<evidence type="ECO:0000313" key="4">
    <source>
        <dbReference type="EMBL" id="KAG2198047.1"/>
    </source>
</evidence>
<feature type="repeat" description="WD" evidence="3">
    <location>
        <begin position="12"/>
        <end position="53"/>
    </location>
</feature>
<protein>
    <recommendedName>
        <fullName evidence="6">WD40 repeat-like protein</fullName>
    </recommendedName>
</protein>
<dbReference type="Pfam" id="PF00400">
    <property type="entry name" value="WD40"/>
    <property type="match status" value="7"/>
</dbReference>
<dbReference type="GO" id="GO:0016593">
    <property type="term" value="C:Cdc73/Paf1 complex"/>
    <property type="evidence" value="ECO:0007669"/>
    <property type="project" value="TreeGrafter"/>
</dbReference>
<dbReference type="PROSITE" id="PS50294">
    <property type="entry name" value="WD_REPEATS_REGION"/>
    <property type="match status" value="4"/>
</dbReference>
<keyword evidence="5" id="KW-1185">Reference proteome</keyword>
<dbReference type="AlphaFoldDB" id="A0A8H7QSQ0"/>
<organism evidence="4 5">
    <name type="scientific">Mucor plumbeus</name>
    <dbReference type="NCBI Taxonomy" id="97098"/>
    <lineage>
        <taxon>Eukaryota</taxon>
        <taxon>Fungi</taxon>
        <taxon>Fungi incertae sedis</taxon>
        <taxon>Mucoromycota</taxon>
        <taxon>Mucoromycotina</taxon>
        <taxon>Mucoromycetes</taxon>
        <taxon>Mucorales</taxon>
        <taxon>Mucorineae</taxon>
        <taxon>Mucoraceae</taxon>
        <taxon>Mucor</taxon>
    </lineage>
</organism>
<accession>A0A8H7QSQ0</accession>
<keyword evidence="1 3" id="KW-0853">WD repeat</keyword>
<dbReference type="EMBL" id="JAEPRC010000403">
    <property type="protein sequence ID" value="KAG2198047.1"/>
    <property type="molecule type" value="Genomic_DNA"/>
</dbReference>
<feature type="repeat" description="WD" evidence="3">
    <location>
        <begin position="139"/>
        <end position="180"/>
    </location>
</feature>
<keyword evidence="2" id="KW-0677">Repeat</keyword>
<dbReference type="InterPro" id="IPR036322">
    <property type="entry name" value="WD40_repeat_dom_sf"/>
</dbReference>
<dbReference type="InterPro" id="IPR051510">
    <property type="entry name" value="SKI8"/>
</dbReference>
<feature type="repeat" description="WD" evidence="3">
    <location>
        <begin position="181"/>
        <end position="222"/>
    </location>
</feature>
<evidence type="ECO:0000313" key="5">
    <source>
        <dbReference type="Proteomes" id="UP000650833"/>
    </source>
</evidence>
<dbReference type="CDD" id="cd00200">
    <property type="entry name" value="WD40"/>
    <property type="match status" value="1"/>
</dbReference>
<evidence type="ECO:0000256" key="2">
    <source>
        <dbReference type="ARBA" id="ARBA00022737"/>
    </source>
</evidence>
<sequence>MPTTYIPTIVNDDAHTDGIWDVAWSNHSNLVITGSEDNAIKCWDASSGELKFTLEGHAMGVISVDVSVDGTRLVSTSIDSNIRIWDLENDGKLIKSITAAPVEAWKAKFSPDGHYVATGSHNGDINFFNVESGEKVNSLPTKNKFIMSTAYSPDGRYVAGGAEDGAIYVFNIETNQLAHTLSGHAMAVRTLSFASDSKTLISGSDDKCIHVYDVEHGQLASTLTGHSDWILSVAANPDISKQQLASCGSDRRIKIWDLALRSVLETHEVHTDQVWGIAWNSEGTKLVSCSDDKALKWFASSGSS</sequence>
<feature type="repeat" description="WD" evidence="3">
    <location>
        <begin position="54"/>
        <end position="95"/>
    </location>
</feature>
<dbReference type="SMART" id="SM00320">
    <property type="entry name" value="WD40"/>
    <property type="match status" value="7"/>
</dbReference>
<dbReference type="Gene3D" id="2.130.10.10">
    <property type="entry name" value="YVTN repeat-like/Quinoprotein amine dehydrogenase"/>
    <property type="match status" value="2"/>
</dbReference>
<dbReference type="InterPro" id="IPR019775">
    <property type="entry name" value="WD40_repeat_CS"/>
</dbReference>
<dbReference type="PANTHER" id="PTHR44090">
    <property type="entry name" value="WD REPEAT-CONTAINING PROTEIN 61"/>
    <property type="match status" value="1"/>
</dbReference>
<dbReference type="Proteomes" id="UP000650833">
    <property type="component" value="Unassembled WGS sequence"/>
</dbReference>
<evidence type="ECO:0000256" key="3">
    <source>
        <dbReference type="PROSITE-ProRule" id="PRU00221"/>
    </source>
</evidence>
<dbReference type="OrthoDB" id="538223at2759"/>
<dbReference type="PROSITE" id="PS00678">
    <property type="entry name" value="WD_REPEATS_1"/>
    <property type="match status" value="2"/>
</dbReference>
<gene>
    <name evidence="4" type="ORF">INT46_003831</name>
</gene>
<comment type="caution">
    <text evidence="4">The sequence shown here is derived from an EMBL/GenBank/DDBJ whole genome shotgun (WGS) entry which is preliminary data.</text>
</comment>
<name>A0A8H7QSQ0_9FUNG</name>
<feature type="repeat" description="WD" evidence="3">
    <location>
        <begin position="109"/>
        <end position="138"/>
    </location>
</feature>